<reference evidence="2 3" key="1">
    <citation type="submission" date="2024-02" db="EMBL/GenBank/DDBJ databases">
        <authorList>
            <consortium name="ELIXIR-Norway"/>
            <consortium name="Elixir Norway"/>
        </authorList>
    </citation>
    <scope>NUCLEOTIDE SEQUENCE [LARGE SCALE GENOMIC DNA]</scope>
</reference>
<dbReference type="EMBL" id="OZ019893">
    <property type="protein sequence ID" value="CAK9191291.1"/>
    <property type="molecule type" value="Genomic_DNA"/>
</dbReference>
<sequence>MVGAHGVEMVVAVGEMAEAAVGALEWNHQRKVAKSVAKEWELAEVEGELDLEKKENARLRATIAMYEQAFCQLHQQKLEDGNLSVERSMEVYEKLKMNVSSATFLQKLNSLSLNPCGTSSASTLVETEDGMFLRASVDDPNSWLWLSETDVVRGDPREVKDCLGGDGYVLINQDDIVDSIASFMARYISSIPQAKNLSAKELQDAITQAFKKVEKKGTICQLWQTGKFLYTAGSWGATALSIYRHPVVLRAASMAVWTSCCLILKVLR</sequence>
<dbReference type="PANTHER" id="PTHR33874">
    <property type="entry name" value="RING FINGER PROTEIN"/>
    <property type="match status" value="1"/>
</dbReference>
<name>A0ABP0TBJ6_9BRYO</name>
<gene>
    <name evidence="2" type="ORF">CSSPTR1EN2_LOCUS1317</name>
</gene>
<protein>
    <submittedName>
        <fullName evidence="2">Uncharacterized protein</fullName>
    </submittedName>
</protein>
<evidence type="ECO:0000256" key="1">
    <source>
        <dbReference type="SAM" id="Coils"/>
    </source>
</evidence>
<keyword evidence="1" id="KW-0175">Coiled coil</keyword>
<proteinExistence type="predicted"/>
<keyword evidence="3" id="KW-1185">Reference proteome</keyword>
<dbReference type="Proteomes" id="UP001497512">
    <property type="component" value="Chromosome 1"/>
</dbReference>
<evidence type="ECO:0000313" key="2">
    <source>
        <dbReference type="EMBL" id="CAK9191291.1"/>
    </source>
</evidence>
<organism evidence="2 3">
    <name type="scientific">Sphagnum troendelagicum</name>
    <dbReference type="NCBI Taxonomy" id="128251"/>
    <lineage>
        <taxon>Eukaryota</taxon>
        <taxon>Viridiplantae</taxon>
        <taxon>Streptophyta</taxon>
        <taxon>Embryophyta</taxon>
        <taxon>Bryophyta</taxon>
        <taxon>Sphagnophytina</taxon>
        <taxon>Sphagnopsida</taxon>
        <taxon>Sphagnales</taxon>
        <taxon>Sphagnaceae</taxon>
        <taxon>Sphagnum</taxon>
    </lineage>
</organism>
<dbReference type="PANTHER" id="PTHR33874:SF4">
    <property type="entry name" value="EXPRESSED PROTEIN"/>
    <property type="match status" value="1"/>
</dbReference>
<feature type="coiled-coil region" evidence="1">
    <location>
        <begin position="42"/>
        <end position="69"/>
    </location>
</feature>
<evidence type="ECO:0000313" key="3">
    <source>
        <dbReference type="Proteomes" id="UP001497512"/>
    </source>
</evidence>
<accession>A0ABP0TBJ6</accession>